<gene>
    <name evidence="2" type="ORF">ACET3X_004576</name>
</gene>
<name>A0ABR3UNA3_9PLEO</name>
<feature type="region of interest" description="Disordered" evidence="1">
    <location>
        <begin position="1"/>
        <end position="89"/>
    </location>
</feature>
<protein>
    <submittedName>
        <fullName evidence="2">Uncharacterized protein</fullName>
    </submittedName>
</protein>
<keyword evidence="3" id="KW-1185">Reference proteome</keyword>
<sequence length="284" mass="31219">MSEKSSIESQLYTALRAYNASHSPPDQPPNGVGSHPYSRPADEALQRLDAFQKQNPIRATTVTAAPSPAPGLPSPSMPPNASVSQFHPSRMNIPPTAYAPAYASAYQTPPASHMPPLTLQMPPVPPSAPPAYEPMVHPEPLGCITLNMISDRIYLVLRDNLSEWWIRNPDALQKVCRSPTDRLASLITYSGPRGLFGPNGIQSLKQIDLYIGREGTRRYLCLAVRPENGELAIIFKGDLCEKDGKDPVYDKEMMEMCKDGFNKGLAKLLESIIAELQKKANQNK</sequence>
<evidence type="ECO:0000256" key="1">
    <source>
        <dbReference type="SAM" id="MobiDB-lite"/>
    </source>
</evidence>
<dbReference type="EMBL" id="JBHGVX010000003">
    <property type="protein sequence ID" value="KAL1797970.1"/>
    <property type="molecule type" value="Genomic_DNA"/>
</dbReference>
<feature type="compositionally biased region" description="Pro residues" evidence="1">
    <location>
        <begin position="67"/>
        <end position="78"/>
    </location>
</feature>
<comment type="caution">
    <text evidence="2">The sequence shown here is derived from an EMBL/GenBank/DDBJ whole genome shotgun (WGS) entry which is preliminary data.</text>
</comment>
<organism evidence="2 3">
    <name type="scientific">Alternaria dauci</name>
    <dbReference type="NCBI Taxonomy" id="48095"/>
    <lineage>
        <taxon>Eukaryota</taxon>
        <taxon>Fungi</taxon>
        <taxon>Dikarya</taxon>
        <taxon>Ascomycota</taxon>
        <taxon>Pezizomycotina</taxon>
        <taxon>Dothideomycetes</taxon>
        <taxon>Pleosporomycetidae</taxon>
        <taxon>Pleosporales</taxon>
        <taxon>Pleosporineae</taxon>
        <taxon>Pleosporaceae</taxon>
        <taxon>Alternaria</taxon>
        <taxon>Alternaria sect. Porri</taxon>
    </lineage>
</organism>
<reference evidence="2 3" key="1">
    <citation type="submission" date="2024-09" db="EMBL/GenBank/DDBJ databases">
        <title>T2T genomes of carrot and Alternaria dauci and their utility for understanding host-pathogen interaction during carrot leaf blight disease.</title>
        <authorList>
            <person name="Liu W."/>
            <person name="Xu S."/>
            <person name="Ou C."/>
            <person name="Liu X."/>
            <person name="Zhuang F."/>
            <person name="Deng X.W."/>
        </authorList>
    </citation>
    <scope>NUCLEOTIDE SEQUENCE [LARGE SCALE GENOMIC DNA]</scope>
    <source>
        <strain evidence="2 3">A2016</strain>
    </source>
</reference>
<accession>A0ABR3UNA3</accession>
<dbReference type="Proteomes" id="UP001578633">
    <property type="component" value="Chromosome 3"/>
</dbReference>
<proteinExistence type="predicted"/>
<evidence type="ECO:0000313" key="3">
    <source>
        <dbReference type="Proteomes" id="UP001578633"/>
    </source>
</evidence>
<evidence type="ECO:0000313" key="2">
    <source>
        <dbReference type="EMBL" id="KAL1797970.1"/>
    </source>
</evidence>
<dbReference type="GeneID" id="96084898"/>
<dbReference type="RefSeq" id="XP_069308554.1">
    <property type="nucleotide sequence ID" value="XM_069450795.1"/>
</dbReference>